<dbReference type="AlphaFoldDB" id="A0A835I9G2"/>
<reference evidence="3 4" key="1">
    <citation type="submission" date="2020-10" db="EMBL/GenBank/DDBJ databases">
        <title>The Coptis chinensis genome and diversification of protoberbering-type alkaloids.</title>
        <authorList>
            <person name="Wang B."/>
            <person name="Shu S."/>
            <person name="Song C."/>
            <person name="Liu Y."/>
        </authorList>
    </citation>
    <scope>NUCLEOTIDE SEQUENCE [LARGE SCALE GENOMIC DNA]</scope>
    <source>
        <strain evidence="3">HL-2020</strain>
        <tissue evidence="3">Leaf</tissue>
    </source>
</reference>
<feature type="region of interest" description="Disordered" evidence="1">
    <location>
        <begin position="121"/>
        <end position="140"/>
    </location>
</feature>
<comment type="caution">
    <text evidence="3">The sequence shown here is derived from an EMBL/GenBank/DDBJ whole genome shotgun (WGS) entry which is preliminary data.</text>
</comment>
<dbReference type="Proteomes" id="UP000631114">
    <property type="component" value="Unassembled WGS sequence"/>
</dbReference>
<evidence type="ECO:0000313" key="3">
    <source>
        <dbReference type="EMBL" id="KAF9612632.1"/>
    </source>
</evidence>
<organism evidence="3 4">
    <name type="scientific">Coptis chinensis</name>
    <dbReference type="NCBI Taxonomy" id="261450"/>
    <lineage>
        <taxon>Eukaryota</taxon>
        <taxon>Viridiplantae</taxon>
        <taxon>Streptophyta</taxon>
        <taxon>Embryophyta</taxon>
        <taxon>Tracheophyta</taxon>
        <taxon>Spermatophyta</taxon>
        <taxon>Magnoliopsida</taxon>
        <taxon>Ranunculales</taxon>
        <taxon>Ranunculaceae</taxon>
        <taxon>Coptidoideae</taxon>
        <taxon>Coptis</taxon>
    </lineage>
</organism>
<dbReference type="EMBL" id="JADFTS010000003">
    <property type="protein sequence ID" value="KAF9612632.1"/>
    <property type="molecule type" value="Genomic_DNA"/>
</dbReference>
<feature type="compositionally biased region" description="Basic and acidic residues" evidence="1">
    <location>
        <begin position="127"/>
        <end position="140"/>
    </location>
</feature>
<dbReference type="OrthoDB" id="759788at2759"/>
<dbReference type="PANTHER" id="PTHR34189:SF10">
    <property type="entry name" value="TRANSMEMBRANE PROTEIN"/>
    <property type="match status" value="1"/>
</dbReference>
<evidence type="ECO:0000313" key="4">
    <source>
        <dbReference type="Proteomes" id="UP000631114"/>
    </source>
</evidence>
<protein>
    <submittedName>
        <fullName evidence="3">Uncharacterized protein</fullName>
    </submittedName>
</protein>
<proteinExistence type="predicted"/>
<accession>A0A835I9G2</accession>
<feature type="transmembrane region" description="Helical" evidence="2">
    <location>
        <begin position="62"/>
        <end position="79"/>
    </location>
</feature>
<keyword evidence="4" id="KW-1185">Reference proteome</keyword>
<gene>
    <name evidence="3" type="ORF">IFM89_003074</name>
</gene>
<keyword evidence="2" id="KW-0812">Transmembrane</keyword>
<evidence type="ECO:0000256" key="1">
    <source>
        <dbReference type="SAM" id="MobiDB-lite"/>
    </source>
</evidence>
<sequence>MHRSASTSRASDEFFINLSPASKGSPGVKVADVDNLAAYDPIADISKKEITSHIKSSGENSIHIIPIVLIVCAITLWVFSHPVVDLTKTADVAAVKVEGANIHNHGNKTGLSSTVNLKNLDQQEGTGKGKTDKFLEKNSG</sequence>
<evidence type="ECO:0000256" key="2">
    <source>
        <dbReference type="SAM" id="Phobius"/>
    </source>
</evidence>
<dbReference type="PANTHER" id="PTHR34189">
    <property type="entry name" value="TRANSMEMBRANE PROTEIN"/>
    <property type="match status" value="1"/>
</dbReference>
<keyword evidence="2" id="KW-0472">Membrane</keyword>
<name>A0A835I9G2_9MAGN</name>
<keyword evidence="2" id="KW-1133">Transmembrane helix</keyword>